<dbReference type="Proteomes" id="UP000326565">
    <property type="component" value="Unassembled WGS sequence"/>
</dbReference>
<name>A0A5N5WJG9_9EURO</name>
<organism evidence="2 3">
    <name type="scientific">Aspergillus leporis</name>
    <dbReference type="NCBI Taxonomy" id="41062"/>
    <lineage>
        <taxon>Eukaryota</taxon>
        <taxon>Fungi</taxon>
        <taxon>Dikarya</taxon>
        <taxon>Ascomycota</taxon>
        <taxon>Pezizomycotina</taxon>
        <taxon>Eurotiomycetes</taxon>
        <taxon>Eurotiomycetidae</taxon>
        <taxon>Eurotiales</taxon>
        <taxon>Aspergillaceae</taxon>
        <taxon>Aspergillus</taxon>
        <taxon>Aspergillus subgen. Circumdati</taxon>
    </lineage>
</organism>
<accession>A0A5N5WJG9</accession>
<feature type="compositionally biased region" description="Polar residues" evidence="1">
    <location>
        <begin position="103"/>
        <end position="115"/>
    </location>
</feature>
<dbReference type="OrthoDB" id="5345625at2759"/>
<feature type="compositionally biased region" description="Polar residues" evidence="1">
    <location>
        <begin position="295"/>
        <end position="311"/>
    </location>
</feature>
<evidence type="ECO:0000313" key="3">
    <source>
        <dbReference type="Proteomes" id="UP000326565"/>
    </source>
</evidence>
<gene>
    <name evidence="2" type="ORF">BDV29DRAFT_186472</name>
</gene>
<keyword evidence="3" id="KW-1185">Reference proteome</keyword>
<feature type="region of interest" description="Disordered" evidence="1">
    <location>
        <begin position="22"/>
        <end position="171"/>
    </location>
</feature>
<dbReference type="EMBL" id="ML732518">
    <property type="protein sequence ID" value="KAB8067262.1"/>
    <property type="molecule type" value="Genomic_DNA"/>
</dbReference>
<feature type="compositionally biased region" description="Polar residues" evidence="1">
    <location>
        <begin position="133"/>
        <end position="162"/>
    </location>
</feature>
<evidence type="ECO:0000313" key="2">
    <source>
        <dbReference type="EMBL" id="KAB8067262.1"/>
    </source>
</evidence>
<feature type="region of interest" description="Disordered" evidence="1">
    <location>
        <begin position="203"/>
        <end position="348"/>
    </location>
</feature>
<feature type="compositionally biased region" description="Basic and acidic residues" evidence="1">
    <location>
        <begin position="82"/>
        <end position="102"/>
    </location>
</feature>
<feature type="compositionally biased region" description="Polar residues" evidence="1">
    <location>
        <begin position="329"/>
        <end position="342"/>
    </location>
</feature>
<proteinExistence type="predicted"/>
<sequence length="368" mass="40537">MYPAALQPSPVKDGRRVLGEKTANACLSPAHQRHDVSPSKRSLLEVSSPKKLLPSPLFAGQKRTIDQVDNDDQGNKGSLQVQHRESRAEPLLVHDVHDEARTHSTAQNDGQSYQAQADAMEPDVVPSRESDKQQLQSQRSPTHTTGLTGSSSPKEGNCSTHTVPKDPETRKQFIQEKASLLRNRIQSAMRRVRDPQFDRRLSELEAHSRKFPRLSLPETVSQQREAVTPRRQQGEEVIPSSTTPRALQAAVELKSSAQPTSIPHGLSSPPLSTENDGNEDPMRTPTQRSHRRTATAGSPMQLSSPPATVSRTGRDRLVGEDNQQEGDNEPSQPEKQAITPTQRGDAVDGLLKLMNTADKRENANTWTG</sequence>
<dbReference type="AlphaFoldDB" id="A0A5N5WJG9"/>
<reference evidence="2 3" key="1">
    <citation type="submission" date="2019-04" db="EMBL/GenBank/DDBJ databases">
        <title>Friends and foes A comparative genomics study of 23 Aspergillus species from section Flavi.</title>
        <authorList>
            <consortium name="DOE Joint Genome Institute"/>
            <person name="Kjaerbolling I."/>
            <person name="Vesth T."/>
            <person name="Frisvad J.C."/>
            <person name="Nybo J.L."/>
            <person name="Theobald S."/>
            <person name="Kildgaard S."/>
            <person name="Isbrandt T."/>
            <person name="Kuo A."/>
            <person name="Sato A."/>
            <person name="Lyhne E.K."/>
            <person name="Kogle M.E."/>
            <person name="Wiebenga A."/>
            <person name="Kun R.S."/>
            <person name="Lubbers R.J."/>
            <person name="Makela M.R."/>
            <person name="Barry K."/>
            <person name="Chovatia M."/>
            <person name="Clum A."/>
            <person name="Daum C."/>
            <person name="Haridas S."/>
            <person name="He G."/>
            <person name="LaButti K."/>
            <person name="Lipzen A."/>
            <person name="Mondo S."/>
            <person name="Riley R."/>
            <person name="Salamov A."/>
            <person name="Simmons B.A."/>
            <person name="Magnuson J.K."/>
            <person name="Henrissat B."/>
            <person name="Mortensen U.H."/>
            <person name="Larsen T.O."/>
            <person name="Devries R.P."/>
            <person name="Grigoriev I.V."/>
            <person name="Machida M."/>
            <person name="Baker S.E."/>
            <person name="Andersen M.R."/>
        </authorList>
    </citation>
    <scope>NUCLEOTIDE SEQUENCE [LARGE SCALE GENOMIC DNA]</scope>
    <source>
        <strain evidence="2 3">CBS 151.66</strain>
    </source>
</reference>
<evidence type="ECO:0000256" key="1">
    <source>
        <dbReference type="SAM" id="MobiDB-lite"/>
    </source>
</evidence>
<protein>
    <submittedName>
        <fullName evidence="2">Uncharacterized protein</fullName>
    </submittedName>
</protein>